<name>A0A4R7TYW4_9BACT</name>
<dbReference type="GO" id="GO:0004526">
    <property type="term" value="F:ribonuclease P activity"/>
    <property type="evidence" value="ECO:0007669"/>
    <property type="project" value="UniProtKB-UniRule"/>
</dbReference>
<gene>
    <name evidence="6" type="primary">rnpA</name>
    <name evidence="8" type="ORF">JN03_0119</name>
</gene>
<dbReference type="GO" id="GO:0000049">
    <property type="term" value="F:tRNA binding"/>
    <property type="evidence" value="ECO:0007669"/>
    <property type="project" value="UniProtKB-UniRule"/>
</dbReference>
<dbReference type="InterPro" id="IPR000100">
    <property type="entry name" value="RNase_P"/>
</dbReference>
<evidence type="ECO:0000256" key="3">
    <source>
        <dbReference type="ARBA" id="ARBA00022759"/>
    </source>
</evidence>
<dbReference type="PANTHER" id="PTHR33992">
    <property type="entry name" value="RIBONUCLEASE P PROTEIN COMPONENT"/>
    <property type="match status" value="1"/>
</dbReference>
<evidence type="ECO:0000256" key="1">
    <source>
        <dbReference type="ARBA" id="ARBA00022694"/>
    </source>
</evidence>
<keyword evidence="4 6" id="KW-0378">Hydrolase</keyword>
<dbReference type="Pfam" id="PF00825">
    <property type="entry name" value="Ribonuclease_P"/>
    <property type="match status" value="1"/>
</dbReference>
<keyword evidence="3 6" id="KW-0255">Endonuclease</keyword>
<evidence type="ECO:0000256" key="5">
    <source>
        <dbReference type="ARBA" id="ARBA00022884"/>
    </source>
</evidence>
<dbReference type="Gene3D" id="3.30.230.10">
    <property type="match status" value="1"/>
</dbReference>
<comment type="similarity">
    <text evidence="6">Belongs to the RnpA family.</text>
</comment>
<evidence type="ECO:0000256" key="4">
    <source>
        <dbReference type="ARBA" id="ARBA00022801"/>
    </source>
</evidence>
<comment type="caution">
    <text evidence="8">The sequence shown here is derived from an EMBL/GenBank/DDBJ whole genome shotgun (WGS) entry which is preliminary data.</text>
</comment>
<keyword evidence="1 6" id="KW-0819">tRNA processing</keyword>
<sequence length="120" mass="14393">MHLLLMFNKNNILKKNWEFQKILNQKKQIVETNLIIYFLPSETLKVGIAIPKQFAKAVERNHYKNQIKAILRSIPWIEEVNLRCVLIARKSFMHLDFAKKQESIVRLFERFRKNGKVKEI</sequence>
<dbReference type="HAMAP" id="MF_00227">
    <property type="entry name" value="RNase_P"/>
    <property type="match status" value="1"/>
</dbReference>
<dbReference type="EC" id="3.1.26.5" evidence="6 7"/>
<dbReference type="RefSeq" id="WP_235195589.1">
    <property type="nucleotide sequence ID" value="NZ_JAQZDV010000002.1"/>
</dbReference>
<dbReference type="GO" id="GO:0030677">
    <property type="term" value="C:ribonuclease P complex"/>
    <property type="evidence" value="ECO:0007669"/>
    <property type="project" value="TreeGrafter"/>
</dbReference>
<protein>
    <recommendedName>
        <fullName evidence="6 7">Ribonuclease P protein component</fullName>
        <shortName evidence="6">RNase P protein</shortName>
        <shortName evidence="6">RNaseP protein</shortName>
        <ecNumber evidence="6 7">3.1.26.5</ecNumber>
    </recommendedName>
    <alternativeName>
        <fullName evidence="6">Protein C5</fullName>
    </alternativeName>
</protein>
<dbReference type="GO" id="GO:0001682">
    <property type="term" value="P:tRNA 5'-leader removal"/>
    <property type="evidence" value="ECO:0007669"/>
    <property type="project" value="UniProtKB-UniRule"/>
</dbReference>
<dbReference type="Proteomes" id="UP000294882">
    <property type="component" value="Unassembled WGS sequence"/>
</dbReference>
<dbReference type="AlphaFoldDB" id="A0A4R7TYW4"/>
<dbReference type="GO" id="GO:0042781">
    <property type="term" value="F:3'-tRNA processing endoribonuclease activity"/>
    <property type="evidence" value="ECO:0007669"/>
    <property type="project" value="TreeGrafter"/>
</dbReference>
<evidence type="ECO:0000313" key="9">
    <source>
        <dbReference type="Proteomes" id="UP000294882"/>
    </source>
</evidence>
<accession>A0A4R7TYW4</accession>
<dbReference type="InterPro" id="IPR020568">
    <property type="entry name" value="Ribosomal_Su5_D2-typ_SF"/>
</dbReference>
<dbReference type="NCBIfam" id="TIGR00188">
    <property type="entry name" value="rnpA"/>
    <property type="match status" value="1"/>
</dbReference>
<comment type="function">
    <text evidence="6">RNaseP catalyzes the removal of the 5'-leader sequence from pre-tRNA to produce the mature 5'-terminus. It can also cleave other RNA substrates such as 4.5S RNA. The protein component plays an auxiliary but essential role in vivo by binding to the 5'-leader sequence and broadening the substrate specificity of the ribozyme.</text>
</comment>
<comment type="catalytic activity">
    <reaction evidence="6">
        <text>Endonucleolytic cleavage of RNA, removing 5'-extranucleotides from tRNA precursor.</text>
        <dbReference type="EC" id="3.1.26.5"/>
    </reaction>
</comment>
<dbReference type="InterPro" id="IPR014721">
    <property type="entry name" value="Ribsml_uS5_D2-typ_fold_subgr"/>
</dbReference>
<keyword evidence="5 6" id="KW-0694">RNA-binding</keyword>
<keyword evidence="2 6" id="KW-0540">Nuclease</keyword>
<dbReference type="PANTHER" id="PTHR33992:SF1">
    <property type="entry name" value="RIBONUCLEASE P PROTEIN COMPONENT"/>
    <property type="match status" value="1"/>
</dbReference>
<evidence type="ECO:0000256" key="6">
    <source>
        <dbReference type="HAMAP-Rule" id="MF_00227"/>
    </source>
</evidence>
<proteinExistence type="inferred from homology"/>
<dbReference type="EMBL" id="SOCH01000002">
    <property type="protein sequence ID" value="TDU98105.1"/>
    <property type="molecule type" value="Genomic_DNA"/>
</dbReference>
<dbReference type="SUPFAM" id="SSF54211">
    <property type="entry name" value="Ribosomal protein S5 domain 2-like"/>
    <property type="match status" value="1"/>
</dbReference>
<evidence type="ECO:0000256" key="2">
    <source>
        <dbReference type="ARBA" id="ARBA00022722"/>
    </source>
</evidence>
<comment type="subunit">
    <text evidence="6">Consists of a catalytic RNA component (M1 or rnpB) and a protein subunit.</text>
</comment>
<reference evidence="8 9" key="1">
    <citation type="submission" date="2019-03" db="EMBL/GenBank/DDBJ databases">
        <title>Genomic Encyclopedia of Archaeal and Bacterial Type Strains, Phase II (KMG-II): from individual species to whole genera.</title>
        <authorList>
            <person name="Goeker M."/>
        </authorList>
    </citation>
    <scope>NUCLEOTIDE SEQUENCE [LARGE SCALE GENOMIC DNA]</scope>
    <source>
        <strain evidence="8 9">ATCC 25591</strain>
    </source>
</reference>
<organism evidence="8 9">
    <name type="scientific">Metamycoplasma hyosynoviae</name>
    <dbReference type="NCBI Taxonomy" id="29559"/>
    <lineage>
        <taxon>Bacteria</taxon>
        <taxon>Bacillati</taxon>
        <taxon>Mycoplasmatota</taxon>
        <taxon>Mycoplasmoidales</taxon>
        <taxon>Metamycoplasmataceae</taxon>
        <taxon>Metamycoplasma</taxon>
    </lineage>
</organism>
<evidence type="ECO:0000256" key="7">
    <source>
        <dbReference type="NCBIfam" id="TIGR00188"/>
    </source>
</evidence>
<evidence type="ECO:0000313" key="8">
    <source>
        <dbReference type="EMBL" id="TDU98105.1"/>
    </source>
</evidence>